<sequence>MEQETAKSSRLLSRVSDSNNHERSSCHTNDTPSSTYHSFATSDFSTSASARSGRTFDLLNSADNFGGNQPNNSTSTENVETLVEGLEADISGGDYIRFFNELDHRGTGGTTTTWEVEENVVLEAFRLMRYHVIKRQISTPDVVLLTGEGWVKTIKSKFTAFENSNAVAISCLLTFLTLSSLPGNYKNLIVRRGGVDCAMKTLEEYWHDKQACSLACALILSLSLNEKEGLNASYRQIVSLVKRMVSLISRGGYGADIALRVVFQFTCHRKKLPDTGKSLSHLVKRTLRNEKKNTIALFNVMMECDVRESTVEAAMSLLWRLSVPKDEFDDDELYPTSDDAMRTIIAAMDSFNSITIREAGCGTLANMFIRKGIPAELSQMVFVSMQRFILRSESIDEGLATCALHAICNMLEKTIIGSSLVLNERIIEALIFLMKKYPKSEELIEFACLGIGRAARHNQGIKESLMALGAFDQVKCAFEQFVLTREDDPSLDVKDASLCAFATLTGCLSGAQEAINTGLLDIFETLLAVETDRDFAVVLDIIISNTRACVTNDGFPTSLEDTLLQQPQIFSKLMENTTNDADATSLIQSLLGVGQTHLESAFNTSDGFPSLLSAMARYSDSANFQEYGCALLAEIYFHLPYPVKDVGTQQGPWAPQNQREALVIIHKAMSAHLDQVNVQINGCLSILNLLHPVSEPGGSAQDRLAISLVIELPYAVVLDCLRLHGSNIDLQKSAIPALSVSISVARTKDFKPWATRIVQHLCNMLLQFTGNNPIEALVLDALVITQEAHTSVKSEYSTSDVNTILTLVGSDSSEISGRSSSVLSNLLSNDLEMSRKVMECHGAIEIILSTLGMKREELRIQINIYSILQSLVTCSADCGVGIAKLLDQHNGIHKLCMGITSHPQHRMIAITLCRILSSIVCYLDDNAFVRSRDAIKLSLIEGLEYHVENSDVVSAILDVMCTCCDRDDDFKKYLLGENRSRMIINTMQLSLGSVSLQSSGCNLLAMLSIFGTGKEQIGKCGGVPTVVNALLAHTDSTEVQRKGLIALKNMATAPSNKPKINKMGGETAVVYALWIHYRNPEVVSIGLSALNNIAVDSITRTVAKINDPVLMIVIAAMKSFPMDGHVQKNACFYLKTCSYVPENVRIMSEKSEDLIPLLLQAGENFPDQCRGRANAVVTKITSY</sequence>
<protein>
    <recommendedName>
        <fullName evidence="6">Armadillo repeat-containing domain-containing protein</fullName>
    </recommendedName>
</protein>
<dbReference type="Gene3D" id="1.25.10.10">
    <property type="entry name" value="Leucine-rich Repeat Variant"/>
    <property type="match status" value="3"/>
</dbReference>
<dbReference type="InterPro" id="IPR011989">
    <property type="entry name" value="ARM-like"/>
</dbReference>
<evidence type="ECO:0000313" key="5">
    <source>
        <dbReference type="Proteomes" id="UP000291116"/>
    </source>
</evidence>
<organism evidence="4 5">
    <name type="scientific">Pseudo-nitzschia multistriata</name>
    <dbReference type="NCBI Taxonomy" id="183589"/>
    <lineage>
        <taxon>Eukaryota</taxon>
        <taxon>Sar</taxon>
        <taxon>Stramenopiles</taxon>
        <taxon>Ochrophyta</taxon>
        <taxon>Bacillariophyta</taxon>
        <taxon>Bacillariophyceae</taxon>
        <taxon>Bacillariophycidae</taxon>
        <taxon>Bacillariales</taxon>
        <taxon>Bacillariaceae</taxon>
        <taxon>Pseudo-nitzschia</taxon>
    </lineage>
</organism>
<keyword evidence="1" id="KW-0677">Repeat</keyword>
<dbReference type="InterPro" id="IPR000225">
    <property type="entry name" value="Armadillo"/>
</dbReference>
<accession>A0A448Z658</accession>
<dbReference type="InterPro" id="IPR016024">
    <property type="entry name" value="ARM-type_fold"/>
</dbReference>
<evidence type="ECO:0000313" key="4">
    <source>
        <dbReference type="EMBL" id="VEU37509.1"/>
    </source>
</evidence>
<feature type="compositionally biased region" description="Polar residues" evidence="3">
    <location>
        <begin position="26"/>
        <end position="36"/>
    </location>
</feature>
<dbReference type="PANTHER" id="PTHR22895">
    <property type="entry name" value="ARMADILLO REPEAT-CONTAINING PROTEIN 6"/>
    <property type="match status" value="1"/>
</dbReference>
<dbReference type="OrthoDB" id="449062at2759"/>
<evidence type="ECO:0000256" key="2">
    <source>
        <dbReference type="PROSITE-ProRule" id="PRU00259"/>
    </source>
</evidence>
<evidence type="ECO:0000256" key="3">
    <source>
        <dbReference type="SAM" id="MobiDB-lite"/>
    </source>
</evidence>
<dbReference type="Proteomes" id="UP000291116">
    <property type="component" value="Unassembled WGS sequence"/>
</dbReference>
<dbReference type="PANTHER" id="PTHR22895:SF0">
    <property type="entry name" value="ARMADILLO REPEAT-CONTAINING PROTEIN 6"/>
    <property type="match status" value="1"/>
</dbReference>
<evidence type="ECO:0000256" key="1">
    <source>
        <dbReference type="ARBA" id="ARBA00022737"/>
    </source>
</evidence>
<proteinExistence type="predicted"/>
<evidence type="ECO:0008006" key="6">
    <source>
        <dbReference type="Google" id="ProtNLM"/>
    </source>
</evidence>
<dbReference type="EMBL" id="CAACVS010000128">
    <property type="protein sequence ID" value="VEU37509.1"/>
    <property type="molecule type" value="Genomic_DNA"/>
</dbReference>
<reference evidence="4 5" key="1">
    <citation type="submission" date="2019-01" db="EMBL/GenBank/DDBJ databases">
        <authorList>
            <person name="Ferrante I. M."/>
        </authorList>
    </citation>
    <scope>NUCLEOTIDE SEQUENCE [LARGE SCALE GENOMIC DNA]</scope>
    <source>
        <strain evidence="4 5">B856</strain>
    </source>
</reference>
<feature type="repeat" description="ARM" evidence="2">
    <location>
        <begin position="1021"/>
        <end position="1065"/>
    </location>
</feature>
<dbReference type="PROSITE" id="PS50176">
    <property type="entry name" value="ARM_REPEAT"/>
    <property type="match status" value="1"/>
</dbReference>
<gene>
    <name evidence="4" type="ORF">PSNMU_V1.4_AUG-EV-PASAV3_0043080</name>
</gene>
<feature type="compositionally biased region" description="Polar residues" evidence="3">
    <location>
        <begin position="8"/>
        <end position="18"/>
    </location>
</feature>
<dbReference type="AlphaFoldDB" id="A0A448Z658"/>
<name>A0A448Z658_9STRA</name>
<feature type="region of interest" description="Disordered" evidence="3">
    <location>
        <begin position="1"/>
        <end position="36"/>
    </location>
</feature>
<dbReference type="SUPFAM" id="SSF48371">
    <property type="entry name" value="ARM repeat"/>
    <property type="match status" value="3"/>
</dbReference>
<keyword evidence="5" id="KW-1185">Reference proteome</keyword>